<dbReference type="AlphaFoldDB" id="B4VYY3"/>
<dbReference type="Proteomes" id="UP000003835">
    <property type="component" value="Unassembled WGS sequence"/>
</dbReference>
<sequence length="42" mass="4837">MPTSIIKFKPKIKQNQDRLSVLSFLGDLRLSVQDVFSWLSLS</sequence>
<proteinExistence type="predicted"/>
<organism evidence="1 2">
    <name type="scientific">Coleofasciculus chthonoplastes PCC 7420</name>
    <dbReference type="NCBI Taxonomy" id="118168"/>
    <lineage>
        <taxon>Bacteria</taxon>
        <taxon>Bacillati</taxon>
        <taxon>Cyanobacteriota</taxon>
        <taxon>Cyanophyceae</taxon>
        <taxon>Coleofasciculales</taxon>
        <taxon>Coleofasciculaceae</taxon>
        <taxon>Coleofasciculus</taxon>
    </lineage>
</organism>
<reference evidence="1 2" key="1">
    <citation type="submission" date="2008-07" db="EMBL/GenBank/DDBJ databases">
        <authorList>
            <person name="Tandeau de Marsac N."/>
            <person name="Ferriera S."/>
            <person name="Johnson J."/>
            <person name="Kravitz S."/>
            <person name="Beeson K."/>
            <person name="Sutton G."/>
            <person name="Rogers Y.-H."/>
            <person name="Friedman R."/>
            <person name="Frazier M."/>
            <person name="Venter J.C."/>
        </authorList>
    </citation>
    <scope>NUCLEOTIDE SEQUENCE [LARGE SCALE GENOMIC DNA]</scope>
    <source>
        <strain evidence="1 2">PCC 7420</strain>
    </source>
</reference>
<evidence type="ECO:0000313" key="1">
    <source>
        <dbReference type="EMBL" id="EDX72908.1"/>
    </source>
</evidence>
<gene>
    <name evidence="1" type="ORF">MC7420_3354</name>
</gene>
<name>B4VYY3_9CYAN</name>
<keyword evidence="2" id="KW-1185">Reference proteome</keyword>
<accession>B4VYY3</accession>
<evidence type="ECO:0000313" key="2">
    <source>
        <dbReference type="Proteomes" id="UP000003835"/>
    </source>
</evidence>
<dbReference type="HOGENOM" id="CLU_3249934_0_0_3"/>
<dbReference type="STRING" id="118168.MC7420_3354"/>
<protein>
    <submittedName>
        <fullName evidence="1">Uncharacterized protein</fullName>
    </submittedName>
</protein>
<dbReference type="EMBL" id="DS989861">
    <property type="protein sequence ID" value="EDX72908.1"/>
    <property type="molecule type" value="Genomic_DNA"/>
</dbReference>